<comment type="caution">
    <text evidence="2">The sequence shown here is derived from an EMBL/GenBank/DDBJ whole genome shotgun (WGS) entry which is preliminary data.</text>
</comment>
<protein>
    <recommendedName>
        <fullName evidence="1">C2H2-type domain-containing protein</fullName>
    </recommendedName>
</protein>
<evidence type="ECO:0000313" key="2">
    <source>
        <dbReference type="EMBL" id="KAL0061132.1"/>
    </source>
</evidence>
<dbReference type="PROSITE" id="PS00028">
    <property type="entry name" value="ZINC_FINGER_C2H2_1"/>
    <property type="match status" value="1"/>
</dbReference>
<gene>
    <name evidence="2" type="ORF">AAF712_012052</name>
</gene>
<keyword evidence="3" id="KW-1185">Reference proteome</keyword>
<sequence length="166" mass="18873">MRAMYTDSLSWNDREWKLVAPEEAAEAIRDSREADLPYWDKSKCGHCETLFHDSGEIMQHMKVEHDLAECTARDLILYIDTDLTSVQHRYVPRVPPHGASAADAGAGDTGDKTLQDMFGNEFLASVTSHLEDLDDQLFRPDGDINFERDFGQWFNHPDDVSALDLK</sequence>
<accession>A0ABR2ZIT6</accession>
<dbReference type="Proteomes" id="UP001437256">
    <property type="component" value="Unassembled WGS sequence"/>
</dbReference>
<reference evidence="2 3" key="1">
    <citation type="submission" date="2024-05" db="EMBL/GenBank/DDBJ databases">
        <title>A draft genome resource for the thread blight pathogen Marasmius tenuissimus strain MS-2.</title>
        <authorList>
            <person name="Yulfo-Soto G.E."/>
            <person name="Baruah I.K."/>
            <person name="Amoako-Attah I."/>
            <person name="Bukari Y."/>
            <person name="Meinhardt L.W."/>
            <person name="Bailey B.A."/>
            <person name="Cohen S.P."/>
        </authorList>
    </citation>
    <scope>NUCLEOTIDE SEQUENCE [LARGE SCALE GENOMIC DNA]</scope>
    <source>
        <strain evidence="2 3">MS-2</strain>
    </source>
</reference>
<evidence type="ECO:0000313" key="3">
    <source>
        <dbReference type="Proteomes" id="UP001437256"/>
    </source>
</evidence>
<proteinExistence type="predicted"/>
<dbReference type="EMBL" id="JBBXMP010000147">
    <property type="protein sequence ID" value="KAL0061132.1"/>
    <property type="molecule type" value="Genomic_DNA"/>
</dbReference>
<dbReference type="InterPro" id="IPR013087">
    <property type="entry name" value="Znf_C2H2_type"/>
</dbReference>
<name>A0ABR2ZIT6_9AGAR</name>
<organism evidence="2 3">
    <name type="scientific">Marasmius tenuissimus</name>
    <dbReference type="NCBI Taxonomy" id="585030"/>
    <lineage>
        <taxon>Eukaryota</taxon>
        <taxon>Fungi</taxon>
        <taxon>Dikarya</taxon>
        <taxon>Basidiomycota</taxon>
        <taxon>Agaricomycotina</taxon>
        <taxon>Agaricomycetes</taxon>
        <taxon>Agaricomycetidae</taxon>
        <taxon>Agaricales</taxon>
        <taxon>Marasmiineae</taxon>
        <taxon>Marasmiaceae</taxon>
        <taxon>Marasmius</taxon>
    </lineage>
</organism>
<feature type="domain" description="C2H2-type" evidence="1">
    <location>
        <begin position="44"/>
        <end position="65"/>
    </location>
</feature>
<evidence type="ECO:0000259" key="1">
    <source>
        <dbReference type="PROSITE" id="PS00028"/>
    </source>
</evidence>